<evidence type="ECO:0000313" key="1">
    <source>
        <dbReference type="EMBL" id="MFC5675174.1"/>
    </source>
</evidence>
<dbReference type="EMBL" id="JBHSPC010000155">
    <property type="protein sequence ID" value="MFC5675174.1"/>
    <property type="molecule type" value="Genomic_DNA"/>
</dbReference>
<dbReference type="RefSeq" id="WP_381219748.1">
    <property type="nucleotide sequence ID" value="NZ_JBHSPC010000155.1"/>
</dbReference>
<name>A0ABW0Y047_9ACTN</name>
<evidence type="ECO:0000313" key="2">
    <source>
        <dbReference type="Proteomes" id="UP001596183"/>
    </source>
</evidence>
<sequence>MLTWLAAAVLVRSRAVLLVDFPLFSKVQGFHPGGLLGLQFYDALPWDTYLANSLVPGDYWGPQIASSVLVLTAAALRVLRHRTAQQ</sequence>
<proteinExistence type="predicted"/>
<gene>
    <name evidence="1" type="ORF">ACFP2V_35495</name>
</gene>
<keyword evidence="2" id="KW-1185">Reference proteome</keyword>
<comment type="caution">
    <text evidence="1">The sequence shown here is derived from an EMBL/GenBank/DDBJ whole genome shotgun (WGS) entry which is preliminary data.</text>
</comment>
<protein>
    <submittedName>
        <fullName evidence="1">Uncharacterized protein</fullName>
    </submittedName>
</protein>
<organism evidence="1 2">
    <name type="scientific">Streptomyces incanus</name>
    <dbReference type="NCBI Taxonomy" id="887453"/>
    <lineage>
        <taxon>Bacteria</taxon>
        <taxon>Bacillati</taxon>
        <taxon>Actinomycetota</taxon>
        <taxon>Actinomycetes</taxon>
        <taxon>Kitasatosporales</taxon>
        <taxon>Streptomycetaceae</taxon>
        <taxon>Streptomyces</taxon>
    </lineage>
</organism>
<dbReference type="Proteomes" id="UP001596183">
    <property type="component" value="Unassembled WGS sequence"/>
</dbReference>
<reference evidence="2" key="1">
    <citation type="journal article" date="2019" name="Int. J. Syst. Evol. Microbiol.">
        <title>The Global Catalogue of Microorganisms (GCM) 10K type strain sequencing project: providing services to taxonomists for standard genome sequencing and annotation.</title>
        <authorList>
            <consortium name="The Broad Institute Genomics Platform"/>
            <consortium name="The Broad Institute Genome Sequencing Center for Infectious Disease"/>
            <person name="Wu L."/>
            <person name="Ma J."/>
        </authorList>
    </citation>
    <scope>NUCLEOTIDE SEQUENCE [LARGE SCALE GENOMIC DNA]</scope>
    <source>
        <strain evidence="2">JCM 13852</strain>
    </source>
</reference>
<accession>A0ABW0Y047</accession>